<feature type="transmembrane region" description="Helical" evidence="3">
    <location>
        <begin position="94"/>
        <end position="117"/>
    </location>
</feature>
<gene>
    <name evidence="4" type="ORF">D6858_11540</name>
</gene>
<reference evidence="4 5" key="1">
    <citation type="submission" date="2018-09" db="EMBL/GenBank/DDBJ databases">
        <title>Altererythrobacter sp.Ery1 and Ery12, the genome sequencing of novel strains in genus Alterythrobacter.</title>
        <authorList>
            <person name="Cheng H."/>
            <person name="Wu Y.-H."/>
            <person name="Fang C."/>
            <person name="Xu X.-W."/>
        </authorList>
    </citation>
    <scope>NUCLEOTIDE SEQUENCE [LARGE SCALE GENOMIC DNA]</scope>
    <source>
        <strain evidence="4 5">Ery12</strain>
    </source>
</reference>
<dbReference type="RefSeq" id="WP_133305286.1">
    <property type="nucleotide sequence ID" value="NZ_RAHJ01000019.1"/>
</dbReference>
<evidence type="ECO:0000313" key="4">
    <source>
        <dbReference type="EMBL" id="RJX66968.1"/>
    </source>
</evidence>
<evidence type="ECO:0000256" key="2">
    <source>
        <dbReference type="SAM" id="MobiDB-lite"/>
    </source>
</evidence>
<feature type="coiled-coil region" evidence="1">
    <location>
        <begin position="314"/>
        <end position="341"/>
    </location>
</feature>
<keyword evidence="3" id="KW-0812">Transmembrane</keyword>
<dbReference type="EMBL" id="RAHJ01000019">
    <property type="protein sequence ID" value="RJX66968.1"/>
    <property type="molecule type" value="Genomic_DNA"/>
</dbReference>
<sequence length="881" mass="97328">MTGGKHIRAVGHDGGADAPVETHANTEGESPLSLQDDLAEEDLVADDADWVEDDAQRQKSGWLAPALAICVILVWTGFFIWAHRGRLNLSIDPAFASQMIVQWSVPVLLVIALWLLVMRTSRREMSRFVDVGRDLAAQSITLETRLSTINRELSLAREFLAAETRELETLGRVATARLSENADYLQSLIRDNGAQLDAIETVSRKATENMDRLRDDLPVVANSTRDMTNQIGAVGRSAQDQLGELIAGFERLNEFGSASSQQVEALRTKVDETLAVLRTQSQQIEEATSTRFIALRDRIEDFRTDLDTREVQVLAAMRMRADRLREEIAQASDGLEEREAELLQSLQARITAIRDGATSVGRSLTDAEETALNRWENRIAALQGQMAETVAEIEQIDRVAIDGANERVDEVRRNTTAIMEQLGAAHSELMQELNALSAAADRDNQSRVEEVGAQLASFDASIAERVEKHRERVSLIAEQSADVARHIDNLVGEMERAAMQGREAETTLSSVLATFEERLSGSRVALTETDQTVSELTEASVRLLELLQASIERSRSELPEAIEAASESVNQVALHGETLGLMLAAANDKGRELYEYVLAAQSESAGAMTDITEFHSRIRETHQAHLSQLDTLRDRLSALSEDSSAVSADAQGRLRDAIAVLEHSVRKAVDSIDTGSTDRIQEIAEKVGADAAEHIERAVRQRTADALGSVETATDRVNNASRETAIQLRDQLARINELAGNLENRVALARQRAEEQVDNDFSRRVALITESLNSHSIDIAKALSADVTDSAWASYLKGDRGIFTRRAVRLLDNSETRELMGIYEADEDFREHVNRYIHDFEAMLRSMLSTRDGHAIGVTLLSSDMGKLYVALAQAIERLRT</sequence>
<name>A0A419R0E9_9SPHN</name>
<feature type="transmembrane region" description="Helical" evidence="3">
    <location>
        <begin position="62"/>
        <end position="82"/>
    </location>
</feature>
<keyword evidence="3" id="KW-1133">Transmembrane helix</keyword>
<keyword evidence="1" id="KW-0175">Coiled coil</keyword>
<protein>
    <submittedName>
        <fullName evidence="4">ATPase</fullName>
    </submittedName>
</protein>
<accession>A0A419R0E9</accession>
<keyword evidence="5" id="KW-1185">Reference proteome</keyword>
<organism evidence="4 5">
    <name type="scientific">Tsuneonella suprasediminis</name>
    <dbReference type="NCBI Taxonomy" id="2306996"/>
    <lineage>
        <taxon>Bacteria</taxon>
        <taxon>Pseudomonadati</taxon>
        <taxon>Pseudomonadota</taxon>
        <taxon>Alphaproteobacteria</taxon>
        <taxon>Sphingomonadales</taxon>
        <taxon>Erythrobacteraceae</taxon>
        <taxon>Tsuneonella</taxon>
    </lineage>
</organism>
<evidence type="ECO:0000256" key="3">
    <source>
        <dbReference type="SAM" id="Phobius"/>
    </source>
</evidence>
<evidence type="ECO:0000313" key="5">
    <source>
        <dbReference type="Proteomes" id="UP000284322"/>
    </source>
</evidence>
<keyword evidence="3" id="KW-0472">Membrane</keyword>
<feature type="region of interest" description="Disordered" evidence="2">
    <location>
        <begin position="1"/>
        <end position="32"/>
    </location>
</feature>
<feature type="coiled-coil region" evidence="1">
    <location>
        <begin position="725"/>
        <end position="759"/>
    </location>
</feature>
<dbReference type="OrthoDB" id="9777715at2"/>
<feature type="coiled-coil region" evidence="1">
    <location>
        <begin position="365"/>
        <end position="392"/>
    </location>
</feature>
<evidence type="ECO:0000256" key="1">
    <source>
        <dbReference type="SAM" id="Coils"/>
    </source>
</evidence>
<comment type="caution">
    <text evidence="4">The sequence shown here is derived from an EMBL/GenBank/DDBJ whole genome shotgun (WGS) entry which is preliminary data.</text>
</comment>
<dbReference type="Proteomes" id="UP000284322">
    <property type="component" value="Unassembled WGS sequence"/>
</dbReference>
<proteinExistence type="predicted"/>
<dbReference type="AlphaFoldDB" id="A0A419R0E9"/>